<accession>A0A4Y2HYN8</accession>
<organism evidence="1 2">
    <name type="scientific">Araneus ventricosus</name>
    <name type="common">Orbweaver spider</name>
    <name type="synonym">Epeira ventricosa</name>
    <dbReference type="NCBI Taxonomy" id="182803"/>
    <lineage>
        <taxon>Eukaryota</taxon>
        <taxon>Metazoa</taxon>
        <taxon>Ecdysozoa</taxon>
        <taxon>Arthropoda</taxon>
        <taxon>Chelicerata</taxon>
        <taxon>Arachnida</taxon>
        <taxon>Araneae</taxon>
        <taxon>Araneomorphae</taxon>
        <taxon>Entelegynae</taxon>
        <taxon>Araneoidea</taxon>
        <taxon>Araneidae</taxon>
        <taxon>Araneus</taxon>
    </lineage>
</organism>
<dbReference type="Proteomes" id="UP000499080">
    <property type="component" value="Unassembled WGS sequence"/>
</dbReference>
<name>A0A4Y2HYN8_ARAVE</name>
<dbReference type="PANTHER" id="PTHR45749">
    <property type="match status" value="1"/>
</dbReference>
<evidence type="ECO:0000313" key="1">
    <source>
        <dbReference type="EMBL" id="GBM70637.1"/>
    </source>
</evidence>
<proteinExistence type="predicted"/>
<comment type="caution">
    <text evidence="1">The sequence shown here is derived from an EMBL/GenBank/DDBJ whole genome shotgun (WGS) entry which is preliminary data.</text>
</comment>
<reference evidence="1 2" key="1">
    <citation type="journal article" date="2019" name="Sci. Rep.">
        <title>Orb-weaving spider Araneus ventricosus genome elucidates the spidroin gene catalogue.</title>
        <authorList>
            <person name="Kono N."/>
            <person name="Nakamura H."/>
            <person name="Ohtoshi R."/>
            <person name="Moran D.A.P."/>
            <person name="Shinohara A."/>
            <person name="Yoshida Y."/>
            <person name="Fujiwara M."/>
            <person name="Mori M."/>
            <person name="Tomita M."/>
            <person name="Arakawa K."/>
        </authorList>
    </citation>
    <scope>NUCLEOTIDE SEQUENCE [LARGE SCALE GENOMIC DNA]</scope>
</reference>
<dbReference type="OrthoDB" id="6516454at2759"/>
<gene>
    <name evidence="1" type="ORF">AVEN_117347_1</name>
</gene>
<dbReference type="PANTHER" id="PTHR45749:SF28">
    <property type="entry name" value="ZINC FINGER MYM-TYPE PROTEIN 1-LIKE-RELATED"/>
    <property type="match status" value="1"/>
</dbReference>
<evidence type="ECO:0000313" key="2">
    <source>
        <dbReference type="Proteomes" id="UP000499080"/>
    </source>
</evidence>
<dbReference type="AlphaFoldDB" id="A0A4Y2HYN8"/>
<keyword evidence="2" id="KW-1185">Reference proteome</keyword>
<dbReference type="EMBL" id="BGPR01002263">
    <property type="protein sequence ID" value="GBM70637.1"/>
    <property type="molecule type" value="Genomic_DNA"/>
</dbReference>
<protein>
    <submittedName>
        <fullName evidence="1">Uncharacterized protein</fullName>
    </submittedName>
</protein>
<sequence>MKLKNQFHFRFGDDTTDVSNIAQISVVLRYIHDCQILERFIGFCDVSSDRRAPAIADIMRQYLSNMNCSDKLVAQAYDGASASAGQYAGVQTIIKSTNPEAIFVHCYAHVLNLVL</sequence>